<dbReference type="PROSITE" id="PS51257">
    <property type="entry name" value="PROKAR_LIPOPROTEIN"/>
    <property type="match status" value="1"/>
</dbReference>
<dbReference type="Proteomes" id="UP000316727">
    <property type="component" value="Unassembled WGS sequence"/>
</dbReference>
<accession>A0A501W5B8</accession>
<dbReference type="OrthoDB" id="5381604at2"/>
<keyword evidence="1" id="KW-0732">Signal</keyword>
<keyword evidence="4" id="KW-1185">Reference proteome</keyword>
<comment type="caution">
    <text evidence="3">The sequence shown here is derived from an EMBL/GenBank/DDBJ whole genome shotgun (WGS) entry which is preliminary data.</text>
</comment>
<dbReference type="Gene3D" id="2.60.40.10">
    <property type="entry name" value="Immunoglobulins"/>
    <property type="match status" value="1"/>
</dbReference>
<organism evidence="3 4">
    <name type="scientific">Pontibacter mangrovi</name>
    <dbReference type="NCBI Taxonomy" id="2589816"/>
    <lineage>
        <taxon>Bacteria</taxon>
        <taxon>Pseudomonadati</taxon>
        <taxon>Bacteroidota</taxon>
        <taxon>Cytophagia</taxon>
        <taxon>Cytophagales</taxon>
        <taxon>Hymenobacteraceae</taxon>
        <taxon>Pontibacter</taxon>
    </lineage>
</organism>
<protein>
    <submittedName>
        <fullName evidence="3">PKD domain-containing protein</fullName>
    </submittedName>
</protein>
<dbReference type="EMBL" id="VFRQ01000006">
    <property type="protein sequence ID" value="TPE43470.1"/>
    <property type="molecule type" value="Genomic_DNA"/>
</dbReference>
<evidence type="ECO:0000313" key="4">
    <source>
        <dbReference type="Proteomes" id="UP000316727"/>
    </source>
</evidence>
<reference evidence="3 4" key="1">
    <citation type="submission" date="2019-06" db="EMBL/GenBank/DDBJ databases">
        <title>A novel bacterium of genus Pontibacter, isolated from marine sediment.</title>
        <authorList>
            <person name="Huang H."/>
            <person name="Mo K."/>
            <person name="Hu Y."/>
        </authorList>
    </citation>
    <scope>NUCLEOTIDE SEQUENCE [LARGE SCALE GENOMIC DNA]</scope>
    <source>
        <strain evidence="3 4">HB172049</strain>
    </source>
</reference>
<name>A0A501W5B8_9BACT</name>
<gene>
    <name evidence="3" type="ORF">FJM65_11960</name>
</gene>
<dbReference type="RefSeq" id="WP_140621774.1">
    <property type="nucleotide sequence ID" value="NZ_VFRQ01000006.1"/>
</dbReference>
<dbReference type="Gene3D" id="2.60.120.260">
    <property type="entry name" value="Galactose-binding domain-like"/>
    <property type="match status" value="1"/>
</dbReference>
<dbReference type="SUPFAM" id="SSF49299">
    <property type="entry name" value="PKD domain"/>
    <property type="match status" value="1"/>
</dbReference>
<dbReference type="AlphaFoldDB" id="A0A501W5B8"/>
<dbReference type="CDD" id="cd00146">
    <property type="entry name" value="PKD"/>
    <property type="match status" value="1"/>
</dbReference>
<evidence type="ECO:0000259" key="2">
    <source>
        <dbReference type="PROSITE" id="PS50093"/>
    </source>
</evidence>
<dbReference type="InterPro" id="IPR000601">
    <property type="entry name" value="PKD_dom"/>
</dbReference>
<feature type="signal peptide" evidence="1">
    <location>
        <begin position="1"/>
        <end position="25"/>
    </location>
</feature>
<feature type="chain" id="PRO_5021460170" evidence="1">
    <location>
        <begin position="26"/>
        <end position="466"/>
    </location>
</feature>
<proteinExistence type="predicted"/>
<dbReference type="Pfam" id="PF18911">
    <property type="entry name" value="PKD_4"/>
    <property type="match status" value="1"/>
</dbReference>
<evidence type="ECO:0000256" key="1">
    <source>
        <dbReference type="SAM" id="SignalP"/>
    </source>
</evidence>
<feature type="domain" description="PKD" evidence="2">
    <location>
        <begin position="72"/>
        <end position="116"/>
    </location>
</feature>
<dbReference type="InterPro" id="IPR035986">
    <property type="entry name" value="PKD_dom_sf"/>
</dbReference>
<evidence type="ECO:0000313" key="3">
    <source>
        <dbReference type="EMBL" id="TPE43470.1"/>
    </source>
</evidence>
<sequence>MKYNRFRTSLHTFLAMGLLAGVMTACTPDESASGLGPAPSAEMVQFTATPNADNANIMTFTNQTPGAFRAVWDLGNGSVQEGQQVEGSYAMEGDYTVKLTVFTSGGYAISSKTIQIDQTDYSMLDREDFNFLTGGADALEGKTWVFSPVGPMNFGGPPEAPSSWWSQTLDAQNDCMKDDKYVFKLEGFAFENQSGGAMWGVEDGAENVCATHTPVASTWSLYEENGKTMLSVSNGETIAWADGEGTYEVMELTENRLHIRKVCCGGSGVRNYVLVPEGYAPPVEPRQVQAIELEDTFEAEGNVTWKKENLTLNESYDNPAPVPINDSPKVAMYVKQAGQAYEFANMFADFDYNFDLTQNGIIKLKVLIPGYNDFTTAQGEDWAIKNLLPQVSVKLQDGTAAEPWANQVEIKQQVAPAQYDKWVELSFDFSAFAERKDLNRIVIQIGGEGNFIPGIFFIDDIQAVTE</sequence>
<dbReference type="PROSITE" id="PS50093">
    <property type="entry name" value="PKD"/>
    <property type="match status" value="1"/>
</dbReference>
<dbReference type="InterPro" id="IPR013783">
    <property type="entry name" value="Ig-like_fold"/>
</dbReference>